<dbReference type="GO" id="GO:0046872">
    <property type="term" value="F:metal ion binding"/>
    <property type="evidence" value="ECO:0007669"/>
    <property type="project" value="UniProtKB-KW"/>
</dbReference>
<reference evidence="11" key="1">
    <citation type="submission" date="2021-01" db="EMBL/GenBank/DDBJ databases">
        <authorList>
            <person name="Corre E."/>
            <person name="Pelletier E."/>
            <person name="Niang G."/>
            <person name="Scheremetjew M."/>
            <person name="Finn R."/>
            <person name="Kale V."/>
            <person name="Holt S."/>
            <person name="Cochrane G."/>
            <person name="Meng A."/>
            <person name="Brown T."/>
            <person name="Cohen L."/>
        </authorList>
    </citation>
    <scope>NUCLEOTIDE SEQUENCE</scope>
    <source>
        <strain evidence="11">CCMP3346</strain>
    </source>
</reference>
<gene>
    <name evidence="11" type="ORF">VBRA1451_LOCUS6437</name>
</gene>
<evidence type="ECO:0000256" key="4">
    <source>
        <dbReference type="ARBA" id="ARBA00022759"/>
    </source>
</evidence>
<dbReference type="PANTHER" id="PTHR33146:SF26">
    <property type="entry name" value="ENDONUCLEASE 4"/>
    <property type="match status" value="1"/>
</dbReference>
<keyword evidence="2" id="KW-0540">Nuclease</keyword>
<dbReference type="SUPFAM" id="SSF48537">
    <property type="entry name" value="Phospholipase C/P1 nuclease"/>
    <property type="match status" value="1"/>
</dbReference>
<keyword evidence="4" id="KW-0255">Endonuclease</keyword>
<dbReference type="GO" id="GO:0004519">
    <property type="term" value="F:endonuclease activity"/>
    <property type="evidence" value="ECO:0007669"/>
    <property type="project" value="UniProtKB-KW"/>
</dbReference>
<feature type="region of interest" description="Disordered" evidence="8">
    <location>
        <begin position="352"/>
        <end position="371"/>
    </location>
</feature>
<dbReference type="InterPro" id="IPR003154">
    <property type="entry name" value="S1/P1nuclease"/>
</dbReference>
<proteinExistence type="inferred from homology"/>
<keyword evidence="6" id="KW-1015">Disulfide bond</keyword>
<evidence type="ECO:0000256" key="9">
    <source>
        <dbReference type="SAM" id="Phobius"/>
    </source>
</evidence>
<name>A0A7S1JRJ6_9ALVE</name>
<keyword evidence="3" id="KW-0479">Metal-binding</keyword>
<dbReference type="GO" id="GO:0016788">
    <property type="term" value="F:hydrolase activity, acting on ester bonds"/>
    <property type="evidence" value="ECO:0007669"/>
    <property type="project" value="InterPro"/>
</dbReference>
<keyword evidence="5" id="KW-0378">Hydrolase</keyword>
<dbReference type="Pfam" id="PF02265">
    <property type="entry name" value="S1-P1_nuclease"/>
    <property type="match status" value="1"/>
</dbReference>
<evidence type="ECO:0000256" key="7">
    <source>
        <dbReference type="ARBA" id="ARBA00023180"/>
    </source>
</evidence>
<dbReference type="Gene3D" id="1.10.575.10">
    <property type="entry name" value="P1 Nuclease"/>
    <property type="match status" value="1"/>
</dbReference>
<evidence type="ECO:0000256" key="3">
    <source>
        <dbReference type="ARBA" id="ARBA00022723"/>
    </source>
</evidence>
<keyword evidence="9" id="KW-1133">Transmembrane helix</keyword>
<keyword evidence="9" id="KW-0472">Membrane</keyword>
<feature type="transmembrane region" description="Helical" evidence="9">
    <location>
        <begin position="323"/>
        <end position="344"/>
    </location>
</feature>
<evidence type="ECO:0000256" key="5">
    <source>
        <dbReference type="ARBA" id="ARBA00022801"/>
    </source>
</evidence>
<evidence type="ECO:0000256" key="8">
    <source>
        <dbReference type="SAM" id="MobiDB-lite"/>
    </source>
</evidence>
<keyword evidence="7" id="KW-0325">Glycoprotein</keyword>
<dbReference type="EMBL" id="HBGB01011264">
    <property type="protein sequence ID" value="CAD9051375.1"/>
    <property type="molecule type" value="Transcribed_RNA"/>
</dbReference>
<keyword evidence="10" id="KW-0732">Signal</keyword>
<dbReference type="CDD" id="cd11010">
    <property type="entry name" value="S1-P1_nuclease"/>
    <property type="match status" value="1"/>
</dbReference>
<protein>
    <submittedName>
        <fullName evidence="11">Uncharacterized protein</fullName>
    </submittedName>
</protein>
<keyword evidence="9" id="KW-0812">Transmembrane</keyword>
<feature type="signal peptide" evidence="10">
    <location>
        <begin position="1"/>
        <end position="24"/>
    </location>
</feature>
<comment type="similarity">
    <text evidence="1">Belongs to the nuclease type I family.</text>
</comment>
<feature type="chain" id="PRO_5031170813" evidence="10">
    <location>
        <begin position="25"/>
        <end position="371"/>
    </location>
</feature>
<evidence type="ECO:0000256" key="6">
    <source>
        <dbReference type="ARBA" id="ARBA00023157"/>
    </source>
</evidence>
<dbReference type="GO" id="GO:0006308">
    <property type="term" value="P:DNA catabolic process"/>
    <property type="evidence" value="ECO:0007669"/>
    <property type="project" value="InterPro"/>
</dbReference>
<dbReference type="InterPro" id="IPR008947">
    <property type="entry name" value="PLipase_C/P1_nuclease_dom_sf"/>
</dbReference>
<evidence type="ECO:0000256" key="1">
    <source>
        <dbReference type="ARBA" id="ARBA00009547"/>
    </source>
</evidence>
<feature type="compositionally biased region" description="Basic and acidic residues" evidence="8">
    <location>
        <begin position="360"/>
        <end position="371"/>
    </location>
</feature>
<sequence>MLLFSWRAWVSFVALFMTSRDNQARAWDKDGHEAIGMTAMSALKGKALAQLKRLMGGKDAVDVSEWAHKVNKQYPWTTALHFQPQPGGEPDTEWRCDKIDVSECPDNKCLLAALKHFYGRLTGKKLVEMKYPEGIHFTDADCLKYLINLIGDLHQPLHVGFKASDMGRAINGTFKNKPHSLYEIWDTTLTQTMMAERPGFWYGGWTHVNSVKSQYENDKKEWAEKDFELFERWASESLQVACNKVYKDPTQNVRLVPDFKTTPHMERQWGQEMQQRILTAGARLVIVLNSILEQQEAKKLRQGSGVEVQGEEEHKAKPRVPAWVRNLGTNLIIIVVVLGVFIYISQFYGGPASTASPQSKKVEAKETAKHR</sequence>
<accession>A0A7S1JRJ6</accession>
<dbReference type="PANTHER" id="PTHR33146">
    <property type="entry name" value="ENDONUCLEASE 4"/>
    <property type="match status" value="1"/>
</dbReference>
<organism evidence="11">
    <name type="scientific">Vitrella brassicaformis</name>
    <dbReference type="NCBI Taxonomy" id="1169539"/>
    <lineage>
        <taxon>Eukaryota</taxon>
        <taxon>Sar</taxon>
        <taxon>Alveolata</taxon>
        <taxon>Colpodellida</taxon>
        <taxon>Vitrellaceae</taxon>
        <taxon>Vitrella</taxon>
    </lineage>
</organism>
<evidence type="ECO:0000313" key="11">
    <source>
        <dbReference type="EMBL" id="CAD9051375.1"/>
    </source>
</evidence>
<dbReference type="GO" id="GO:0003676">
    <property type="term" value="F:nucleic acid binding"/>
    <property type="evidence" value="ECO:0007669"/>
    <property type="project" value="InterPro"/>
</dbReference>
<evidence type="ECO:0000256" key="10">
    <source>
        <dbReference type="SAM" id="SignalP"/>
    </source>
</evidence>
<evidence type="ECO:0000256" key="2">
    <source>
        <dbReference type="ARBA" id="ARBA00022722"/>
    </source>
</evidence>
<dbReference type="AlphaFoldDB" id="A0A7S1JRJ6"/>